<accession>A0A2Z5ZFS7</accession>
<dbReference type="SUPFAM" id="SSF55874">
    <property type="entry name" value="ATPase domain of HSP90 chaperone/DNA topoisomerase II/histidine kinase"/>
    <property type="match status" value="1"/>
</dbReference>
<dbReference type="PANTHER" id="PTHR10073:SF12">
    <property type="entry name" value="DNA MISMATCH REPAIR PROTEIN MLH1"/>
    <property type="match status" value="1"/>
</dbReference>
<dbReference type="KEGG" id="aot:AcetOri_orf01561"/>
<dbReference type="Pfam" id="PF13589">
    <property type="entry name" value="HATPase_c_3"/>
    <property type="match status" value="1"/>
</dbReference>
<dbReference type="InterPro" id="IPR036890">
    <property type="entry name" value="HATPase_C_sf"/>
</dbReference>
<name>A0A2Z5ZFS7_9PROT</name>
<dbReference type="InterPro" id="IPR038973">
    <property type="entry name" value="MutL/Mlh/Pms-like"/>
</dbReference>
<comment type="similarity">
    <text evidence="1">Belongs to the DNA mismatch repair MutL/HexB family.</text>
</comment>
<sequence length="165" mass="18103">MSDPSFLPAHSPILAPAVQGRPTLRRLPEVLVNRIAAGEVIERPAAALKELVENAIDSGAKRLDVSLGRGGIDRIIVTDDGCGMTPDELVLAVERHCTSKLQDESLVHIRTLGFRGRPCLLSGRQHGSQSPPAWRVRPGRGVFMLRGARFLPQSHALVQWVPVWW</sequence>
<dbReference type="GO" id="GO:0140664">
    <property type="term" value="F:ATP-dependent DNA damage sensor activity"/>
    <property type="evidence" value="ECO:0007669"/>
    <property type="project" value="InterPro"/>
</dbReference>
<dbReference type="PANTHER" id="PTHR10073">
    <property type="entry name" value="DNA MISMATCH REPAIR PROTEIN MLH, PMS, MUTL"/>
    <property type="match status" value="1"/>
</dbReference>
<dbReference type="AlphaFoldDB" id="A0A2Z5ZFS7"/>
<dbReference type="Gene3D" id="3.30.565.10">
    <property type="entry name" value="Histidine kinase-like ATPase, C-terminal domain"/>
    <property type="match status" value="1"/>
</dbReference>
<organism evidence="2 3">
    <name type="scientific">Acetobacter orientalis</name>
    <dbReference type="NCBI Taxonomy" id="146474"/>
    <lineage>
        <taxon>Bacteria</taxon>
        <taxon>Pseudomonadati</taxon>
        <taxon>Pseudomonadota</taxon>
        <taxon>Alphaproteobacteria</taxon>
        <taxon>Acetobacterales</taxon>
        <taxon>Acetobacteraceae</taxon>
        <taxon>Acetobacter</taxon>
    </lineage>
</organism>
<evidence type="ECO:0000313" key="2">
    <source>
        <dbReference type="EMBL" id="BBC79398.1"/>
    </source>
</evidence>
<reference evidence="2 3" key="1">
    <citation type="submission" date="2018-02" db="EMBL/GenBank/DDBJ databases">
        <title>Acetobacter orientalis genome.</title>
        <authorList>
            <person name="Nakashima N."/>
            <person name="Tamura T."/>
        </authorList>
    </citation>
    <scope>NUCLEOTIDE SEQUENCE [LARGE SCALE GENOMIC DNA]</scope>
    <source>
        <strain evidence="2 3">FAN1</strain>
    </source>
</reference>
<proteinExistence type="inferred from homology"/>
<dbReference type="GO" id="GO:0016887">
    <property type="term" value="F:ATP hydrolysis activity"/>
    <property type="evidence" value="ECO:0007669"/>
    <property type="project" value="InterPro"/>
</dbReference>
<dbReference type="GO" id="GO:0006298">
    <property type="term" value="P:mismatch repair"/>
    <property type="evidence" value="ECO:0007669"/>
    <property type="project" value="InterPro"/>
</dbReference>
<evidence type="ECO:0000256" key="1">
    <source>
        <dbReference type="ARBA" id="ARBA00006082"/>
    </source>
</evidence>
<protein>
    <submittedName>
        <fullName evidence="2">DNA mismatch repair protein MutL</fullName>
    </submittedName>
</protein>
<gene>
    <name evidence="2" type="ORF">AcetOrient_orf01561</name>
</gene>
<evidence type="ECO:0000313" key="3">
    <source>
        <dbReference type="Proteomes" id="UP000270034"/>
    </source>
</evidence>
<dbReference type="Proteomes" id="UP000270034">
    <property type="component" value="Chromosome"/>
</dbReference>
<dbReference type="EMBL" id="AP018515">
    <property type="protein sequence ID" value="BBC79398.1"/>
    <property type="molecule type" value="Genomic_DNA"/>
</dbReference>
<dbReference type="GO" id="GO:0032300">
    <property type="term" value="C:mismatch repair complex"/>
    <property type="evidence" value="ECO:0007669"/>
    <property type="project" value="InterPro"/>
</dbReference>